<evidence type="ECO:0000313" key="1">
    <source>
        <dbReference type="EMBL" id="RZM76481.1"/>
    </source>
</evidence>
<dbReference type="EMBL" id="PPUZ01000049">
    <property type="protein sequence ID" value="RZM76481.1"/>
    <property type="molecule type" value="Genomic_DNA"/>
</dbReference>
<comment type="caution">
    <text evidence="1">The sequence shown here is derived from an EMBL/GenBank/DDBJ whole genome shotgun (WGS) entry which is preliminary data.</text>
</comment>
<protein>
    <submittedName>
        <fullName evidence="1">Uncharacterized protein</fullName>
    </submittedName>
</protein>
<accession>A0A4Q7E398</accession>
<sequence>MSRKVKYIISLCLLLAVAINFGPVLWGIYLINKSQKDAGGGEVFTGLVSGVFNETTHNALNRFDLGFISIGLQGRFVDDKLDEFKPMMYSFSSEAGESVVISNRLLEDVNVGYLVSKLRQSSNFGIDFISNDFDFFKILINLQPNNIGVFSSLSEINQMLALLSFRGIYIYKSEKEFYYFKLDEKLEIIQLVESRSKGRVLLFHNKVWLGEINYDSLTKERLSILLSNIKVN</sequence>
<name>A0A4Q7E398_9GAMM</name>
<evidence type="ECO:0000313" key="2">
    <source>
        <dbReference type="Proteomes" id="UP000292345"/>
    </source>
</evidence>
<organism evidence="1 2">
    <name type="scientific">Pseudoalteromonas rubra</name>
    <dbReference type="NCBI Taxonomy" id="43658"/>
    <lineage>
        <taxon>Bacteria</taxon>
        <taxon>Pseudomonadati</taxon>
        <taxon>Pseudomonadota</taxon>
        <taxon>Gammaproteobacteria</taxon>
        <taxon>Alteromonadales</taxon>
        <taxon>Pseudoalteromonadaceae</taxon>
        <taxon>Pseudoalteromonas</taxon>
    </lineage>
</organism>
<dbReference type="Proteomes" id="UP000292345">
    <property type="component" value="Unassembled WGS sequence"/>
</dbReference>
<dbReference type="RefSeq" id="WP_130245959.1">
    <property type="nucleotide sequence ID" value="NZ_PPUZ01000049.1"/>
</dbReference>
<gene>
    <name evidence="1" type="ORF">C3B51_18110</name>
</gene>
<reference evidence="1 2" key="1">
    <citation type="submission" date="2018-01" db="EMBL/GenBank/DDBJ databases">
        <title>Co-occurrence of chitin degradation, pigmentation and bioactivity in marine Pseudoalteromonas.</title>
        <authorList>
            <person name="Paulsen S."/>
            <person name="Gram L."/>
            <person name="Machado H."/>
        </authorList>
    </citation>
    <scope>NUCLEOTIDE SEQUENCE [LARGE SCALE GENOMIC DNA]</scope>
    <source>
        <strain evidence="1 2">S1946</strain>
    </source>
</reference>
<proteinExistence type="predicted"/>
<dbReference type="AlphaFoldDB" id="A0A4Q7E398"/>